<dbReference type="PANTHER" id="PTHR36504:SF1">
    <property type="entry name" value="LIPOPOLYSACCHARIDE EXPORT SYSTEM PROTEIN LPTA"/>
    <property type="match status" value="1"/>
</dbReference>
<evidence type="ECO:0000313" key="5">
    <source>
        <dbReference type="EMBL" id="AQS88383.1"/>
    </source>
</evidence>
<feature type="domain" description="Organic solvent tolerance-like N-terminal" evidence="4">
    <location>
        <begin position="189"/>
        <end position="289"/>
    </location>
</feature>
<feature type="domain" description="Organic solvent tolerance-like N-terminal" evidence="4">
    <location>
        <begin position="46"/>
        <end position="170"/>
    </location>
</feature>
<dbReference type="GO" id="GO:0009279">
    <property type="term" value="C:cell outer membrane"/>
    <property type="evidence" value="ECO:0007669"/>
    <property type="project" value="TreeGrafter"/>
</dbReference>
<dbReference type="KEGG" id="nch:A0U93_11000"/>
<keyword evidence="6" id="KW-1185">Reference proteome</keyword>
<dbReference type="Gene3D" id="2.60.450.10">
    <property type="entry name" value="Lipopolysaccharide (LPS) transport protein A like domain"/>
    <property type="match status" value="1"/>
</dbReference>
<evidence type="ECO:0000256" key="3">
    <source>
        <dbReference type="SAM" id="SignalP"/>
    </source>
</evidence>
<dbReference type="InterPro" id="IPR052037">
    <property type="entry name" value="LPS_export_LptA"/>
</dbReference>
<dbReference type="GO" id="GO:0015920">
    <property type="term" value="P:lipopolysaccharide transport"/>
    <property type="evidence" value="ECO:0007669"/>
    <property type="project" value="TreeGrafter"/>
</dbReference>
<evidence type="ECO:0000313" key="6">
    <source>
        <dbReference type="Proteomes" id="UP000188604"/>
    </source>
</evidence>
<dbReference type="OrthoDB" id="8450043at2"/>
<sequence>MSTIGRLPAMAAPLLAVTVAVTTMGARAQGIDLSHGEQVHISSAGPQTYDHDAQTVTFVDRARAVRGDVTIDADQLIGFLRKKAPPPGAPPPKPATADQNGGNDTMGGSMELYRMEAVGHVHIYTPTDQAWGDKALYDIDQATMVMTGKALKLVTPQDVMTARDVMEYHSDTRMSVGRGDATVTTNDGKRVRADVLVAFSKPDDASPKAPANGGDANGAGNGPMGGNTKLDRAYGWGHVLLRTPNETATGDRGVYMFDTQMARLIGHVHVTSGQNQNNGASAIVNMKTGVAIMNPMPGQRIEGLVIPNEANSSKPGGTK</sequence>
<dbReference type="STRING" id="320497.A0U93_11000"/>
<feature type="region of interest" description="Disordered" evidence="2">
    <location>
        <begin position="201"/>
        <end position="226"/>
    </location>
</feature>
<organism evidence="5 6">
    <name type="scientific">Neoasaia chiangmaiensis</name>
    <dbReference type="NCBI Taxonomy" id="320497"/>
    <lineage>
        <taxon>Bacteria</taxon>
        <taxon>Pseudomonadati</taxon>
        <taxon>Pseudomonadota</taxon>
        <taxon>Alphaproteobacteria</taxon>
        <taxon>Acetobacterales</taxon>
        <taxon>Acetobacteraceae</taxon>
        <taxon>Neoasaia</taxon>
    </lineage>
</organism>
<protein>
    <recommendedName>
        <fullName evidence="4">Organic solvent tolerance-like N-terminal domain-containing protein</fullName>
    </recommendedName>
</protein>
<name>A0A1U9KRE7_9PROT</name>
<proteinExistence type="predicted"/>
<dbReference type="AlphaFoldDB" id="A0A1U9KRE7"/>
<dbReference type="EMBL" id="CP014691">
    <property type="protein sequence ID" value="AQS88383.1"/>
    <property type="molecule type" value="Genomic_DNA"/>
</dbReference>
<dbReference type="PANTHER" id="PTHR36504">
    <property type="entry name" value="LIPOPOLYSACCHARIDE EXPORT SYSTEM PROTEIN LPTA"/>
    <property type="match status" value="1"/>
</dbReference>
<gene>
    <name evidence="5" type="ORF">A0U93_11000</name>
</gene>
<dbReference type="GO" id="GO:0017089">
    <property type="term" value="F:glycolipid transfer activity"/>
    <property type="evidence" value="ECO:0007669"/>
    <property type="project" value="TreeGrafter"/>
</dbReference>
<accession>A0A1U9KRE7</accession>
<evidence type="ECO:0000256" key="2">
    <source>
        <dbReference type="SAM" id="MobiDB-lite"/>
    </source>
</evidence>
<dbReference type="RefSeq" id="WP_077807412.1">
    <property type="nucleotide sequence ID" value="NZ_BJXS01000003.1"/>
</dbReference>
<dbReference type="Proteomes" id="UP000188604">
    <property type="component" value="Chromosome"/>
</dbReference>
<dbReference type="GO" id="GO:0030288">
    <property type="term" value="C:outer membrane-bounded periplasmic space"/>
    <property type="evidence" value="ECO:0007669"/>
    <property type="project" value="TreeGrafter"/>
</dbReference>
<dbReference type="Pfam" id="PF03968">
    <property type="entry name" value="LptD_N"/>
    <property type="match status" value="2"/>
</dbReference>
<feature type="compositionally biased region" description="Pro residues" evidence="2">
    <location>
        <begin position="85"/>
        <end position="94"/>
    </location>
</feature>
<evidence type="ECO:0000259" key="4">
    <source>
        <dbReference type="Pfam" id="PF03968"/>
    </source>
</evidence>
<keyword evidence="1 3" id="KW-0732">Signal</keyword>
<feature type="chain" id="PRO_5043556880" description="Organic solvent tolerance-like N-terminal domain-containing protein" evidence="3">
    <location>
        <begin position="29"/>
        <end position="319"/>
    </location>
</feature>
<dbReference type="InterPro" id="IPR005653">
    <property type="entry name" value="OstA-like_N"/>
</dbReference>
<feature type="signal peptide" evidence="3">
    <location>
        <begin position="1"/>
        <end position="28"/>
    </location>
</feature>
<feature type="compositionally biased region" description="Gly residues" evidence="2">
    <location>
        <begin position="215"/>
        <end position="225"/>
    </location>
</feature>
<feature type="region of interest" description="Disordered" evidence="2">
    <location>
        <begin position="81"/>
        <end position="108"/>
    </location>
</feature>
<reference evidence="5 6" key="1">
    <citation type="submission" date="2016-03" db="EMBL/GenBank/DDBJ databases">
        <title>Acetic acid bacteria sequencing.</title>
        <authorList>
            <person name="Brandt J."/>
            <person name="Jakob F."/>
            <person name="Vogel R.F."/>
        </authorList>
    </citation>
    <scope>NUCLEOTIDE SEQUENCE [LARGE SCALE GENOMIC DNA]</scope>
    <source>
        <strain evidence="5 6">NBRC 101099</strain>
    </source>
</reference>
<evidence type="ECO:0000256" key="1">
    <source>
        <dbReference type="ARBA" id="ARBA00022729"/>
    </source>
</evidence>